<dbReference type="SUPFAM" id="SSF48726">
    <property type="entry name" value="Immunoglobulin"/>
    <property type="match status" value="1"/>
</dbReference>
<evidence type="ECO:0000259" key="1">
    <source>
        <dbReference type="PROSITE" id="PS50835"/>
    </source>
</evidence>
<evidence type="ECO:0000313" key="2">
    <source>
        <dbReference type="EMBL" id="KAK4287016.1"/>
    </source>
</evidence>
<organism evidence="2 3">
    <name type="scientific">Petrolisthes manimaculis</name>
    <dbReference type="NCBI Taxonomy" id="1843537"/>
    <lineage>
        <taxon>Eukaryota</taxon>
        <taxon>Metazoa</taxon>
        <taxon>Ecdysozoa</taxon>
        <taxon>Arthropoda</taxon>
        <taxon>Crustacea</taxon>
        <taxon>Multicrustacea</taxon>
        <taxon>Malacostraca</taxon>
        <taxon>Eumalacostraca</taxon>
        <taxon>Eucarida</taxon>
        <taxon>Decapoda</taxon>
        <taxon>Pleocyemata</taxon>
        <taxon>Anomura</taxon>
        <taxon>Galatheoidea</taxon>
        <taxon>Porcellanidae</taxon>
        <taxon>Petrolisthes</taxon>
    </lineage>
</organism>
<dbReference type="InterPro" id="IPR013783">
    <property type="entry name" value="Ig-like_fold"/>
</dbReference>
<feature type="non-terminal residue" evidence="2">
    <location>
        <position position="1"/>
    </location>
</feature>
<dbReference type="PANTHER" id="PTHR23279">
    <property type="entry name" value="DEFECTIVE PROBOSCIS EXTENSION RESPONSE DPR -RELATED"/>
    <property type="match status" value="1"/>
</dbReference>
<dbReference type="InterPro" id="IPR036179">
    <property type="entry name" value="Ig-like_dom_sf"/>
</dbReference>
<dbReference type="SMART" id="SM00409">
    <property type="entry name" value="IG"/>
    <property type="match status" value="1"/>
</dbReference>
<dbReference type="PROSITE" id="PS50835">
    <property type="entry name" value="IG_LIKE"/>
    <property type="match status" value="1"/>
</dbReference>
<name>A0AAE1TJ47_9EUCA</name>
<dbReference type="AlphaFoldDB" id="A0AAE1TJ47"/>
<comment type="caution">
    <text evidence="2">The sequence shown here is derived from an EMBL/GenBank/DDBJ whole genome shotgun (WGS) entry which is preliminary data.</text>
</comment>
<dbReference type="InterPro" id="IPR007110">
    <property type="entry name" value="Ig-like_dom"/>
</dbReference>
<dbReference type="GO" id="GO:0032589">
    <property type="term" value="C:neuron projection membrane"/>
    <property type="evidence" value="ECO:0007669"/>
    <property type="project" value="TreeGrafter"/>
</dbReference>
<feature type="domain" description="Ig-like" evidence="1">
    <location>
        <begin position="1"/>
        <end position="97"/>
    </location>
</feature>
<keyword evidence="3" id="KW-1185">Reference proteome</keyword>
<dbReference type="Gene3D" id="2.60.40.10">
    <property type="entry name" value="Immunoglobulins"/>
    <property type="match status" value="1"/>
</dbReference>
<dbReference type="GO" id="GO:0050808">
    <property type="term" value="P:synapse organization"/>
    <property type="evidence" value="ECO:0007669"/>
    <property type="project" value="TreeGrafter"/>
</dbReference>
<protein>
    <recommendedName>
        <fullName evidence="1">Ig-like domain-containing protein</fullName>
    </recommendedName>
</protein>
<reference evidence="2" key="1">
    <citation type="submission" date="2023-11" db="EMBL/GenBank/DDBJ databases">
        <title>Genome assemblies of two species of porcelain crab, Petrolisthes cinctipes and Petrolisthes manimaculis (Anomura: Porcellanidae).</title>
        <authorList>
            <person name="Angst P."/>
        </authorList>
    </citation>
    <scope>NUCLEOTIDE SEQUENCE</scope>
    <source>
        <strain evidence="2">PB745_02</strain>
        <tissue evidence="2">Gill</tissue>
    </source>
</reference>
<gene>
    <name evidence="2" type="ORF">Pmani_039902</name>
</gene>
<dbReference type="CDD" id="cd00096">
    <property type="entry name" value="Ig"/>
    <property type="match status" value="1"/>
</dbReference>
<dbReference type="InterPro" id="IPR037448">
    <property type="entry name" value="Zig-8"/>
</dbReference>
<dbReference type="Proteomes" id="UP001292094">
    <property type="component" value="Unassembled WGS sequence"/>
</dbReference>
<sequence length="142" mass="15216">PSIEIRDPRGEAVSEAFYRVDSTVGLQCVVVPVPPGRPVLWSKGGRSVTTQPERGIRVDGSLMGYGITSWLHIARAAVTDSGNYTCRAGEVARADVRVHVLDEETSAGLQHPTTDRGTPVVCPPVPPLPLLLMMMLLNLACS</sequence>
<dbReference type="PANTHER" id="PTHR23279:SF3">
    <property type="entry name" value="DEFECTIVE PROBOSCIS EXTENSION RESPONSE 18"/>
    <property type="match status" value="1"/>
</dbReference>
<proteinExistence type="predicted"/>
<evidence type="ECO:0000313" key="3">
    <source>
        <dbReference type="Proteomes" id="UP001292094"/>
    </source>
</evidence>
<dbReference type="EMBL" id="JAWZYT010007151">
    <property type="protein sequence ID" value="KAK4287016.1"/>
    <property type="molecule type" value="Genomic_DNA"/>
</dbReference>
<dbReference type="Pfam" id="PF13927">
    <property type="entry name" value="Ig_3"/>
    <property type="match status" value="1"/>
</dbReference>
<accession>A0AAE1TJ47</accession>
<dbReference type="InterPro" id="IPR003599">
    <property type="entry name" value="Ig_sub"/>
</dbReference>